<organism evidence="2 3">
    <name type="scientific">Lasiosphaeris hirsuta</name>
    <dbReference type="NCBI Taxonomy" id="260670"/>
    <lineage>
        <taxon>Eukaryota</taxon>
        <taxon>Fungi</taxon>
        <taxon>Dikarya</taxon>
        <taxon>Ascomycota</taxon>
        <taxon>Pezizomycotina</taxon>
        <taxon>Sordariomycetes</taxon>
        <taxon>Sordariomycetidae</taxon>
        <taxon>Sordariales</taxon>
        <taxon>Lasiosphaeriaceae</taxon>
        <taxon>Lasiosphaeris</taxon>
    </lineage>
</organism>
<sequence>MAAFDPIEFHGIADDRDINILHHHDNVLGWSSSSSPLSFSSVDFDEVLVKHRPWFSVADPLAALQGPSSPTESFIRLTPEDLFAHPANGPLTRSSSDGRYSCRGDDGNTTSDADSSDLTPLGLWANKPERHELVALSLAVGARCQMPYQDYLPCPGSGPGSPAVSVVTEAIAPAVASPHVTVEPPSDDIPESTTATATGNAPPTLRPAAPALTPMKRFLSDTHQTHEWLALVLEKPRARLAQDQTRGQVSDFTPAPDPGQGGQSAATPISSISLDGTSNSSQDYGQSLATAAANREDAYPALPNGDSDDDDGDDELTNPRIELDPDESTEAAKRQ</sequence>
<proteinExistence type="predicted"/>
<feature type="compositionally biased region" description="Polar residues" evidence="1">
    <location>
        <begin position="107"/>
        <end position="118"/>
    </location>
</feature>
<evidence type="ECO:0000313" key="3">
    <source>
        <dbReference type="Proteomes" id="UP001172102"/>
    </source>
</evidence>
<feature type="region of interest" description="Disordered" evidence="1">
    <location>
        <begin position="242"/>
        <end position="335"/>
    </location>
</feature>
<evidence type="ECO:0000313" key="2">
    <source>
        <dbReference type="EMBL" id="KAK0719287.1"/>
    </source>
</evidence>
<comment type="caution">
    <text evidence="2">The sequence shown here is derived from an EMBL/GenBank/DDBJ whole genome shotgun (WGS) entry which is preliminary data.</text>
</comment>
<accession>A0AA40DZD7</accession>
<feature type="compositionally biased region" description="Low complexity" evidence="1">
    <location>
        <begin position="193"/>
        <end position="209"/>
    </location>
</feature>
<feature type="compositionally biased region" description="Polar residues" evidence="1">
    <location>
        <begin position="242"/>
        <end position="251"/>
    </location>
</feature>
<feature type="compositionally biased region" description="Polar residues" evidence="1">
    <location>
        <begin position="263"/>
        <end position="289"/>
    </location>
</feature>
<reference evidence="2" key="1">
    <citation type="submission" date="2023-06" db="EMBL/GenBank/DDBJ databases">
        <title>Genome-scale phylogeny and comparative genomics of the fungal order Sordariales.</title>
        <authorList>
            <consortium name="Lawrence Berkeley National Laboratory"/>
            <person name="Hensen N."/>
            <person name="Bonometti L."/>
            <person name="Westerberg I."/>
            <person name="Brannstrom I.O."/>
            <person name="Guillou S."/>
            <person name="Cros-Aarteil S."/>
            <person name="Calhoun S."/>
            <person name="Haridas S."/>
            <person name="Kuo A."/>
            <person name="Mondo S."/>
            <person name="Pangilinan J."/>
            <person name="Riley R."/>
            <person name="Labutti K."/>
            <person name="Andreopoulos B."/>
            <person name="Lipzen A."/>
            <person name="Chen C."/>
            <person name="Yanf M."/>
            <person name="Daum C."/>
            <person name="Ng V."/>
            <person name="Clum A."/>
            <person name="Steindorff A."/>
            <person name="Ohm R."/>
            <person name="Martin F."/>
            <person name="Silar P."/>
            <person name="Natvig D."/>
            <person name="Lalanne C."/>
            <person name="Gautier V."/>
            <person name="Ament-Velasquez S.L."/>
            <person name="Kruys A."/>
            <person name="Hutchinson M.I."/>
            <person name="Powell A.J."/>
            <person name="Barry K."/>
            <person name="Miller A.N."/>
            <person name="Grigoriev I.V."/>
            <person name="Debuchy R."/>
            <person name="Gladieux P."/>
            <person name="Thoren M.H."/>
            <person name="Johannesson H."/>
        </authorList>
    </citation>
    <scope>NUCLEOTIDE SEQUENCE</scope>
    <source>
        <strain evidence="2">SMH4607-1</strain>
    </source>
</reference>
<dbReference type="EMBL" id="JAUKUA010000003">
    <property type="protein sequence ID" value="KAK0719287.1"/>
    <property type="molecule type" value="Genomic_DNA"/>
</dbReference>
<protein>
    <submittedName>
        <fullName evidence="2">Uncharacterized protein</fullName>
    </submittedName>
</protein>
<gene>
    <name evidence="2" type="ORF">B0H67DRAFT_149824</name>
</gene>
<dbReference type="Proteomes" id="UP001172102">
    <property type="component" value="Unassembled WGS sequence"/>
</dbReference>
<feature type="compositionally biased region" description="Acidic residues" evidence="1">
    <location>
        <begin position="306"/>
        <end position="316"/>
    </location>
</feature>
<feature type="region of interest" description="Disordered" evidence="1">
    <location>
        <begin position="85"/>
        <end position="119"/>
    </location>
</feature>
<feature type="region of interest" description="Disordered" evidence="1">
    <location>
        <begin position="179"/>
        <end position="209"/>
    </location>
</feature>
<keyword evidence="3" id="KW-1185">Reference proteome</keyword>
<name>A0AA40DZD7_9PEZI</name>
<evidence type="ECO:0000256" key="1">
    <source>
        <dbReference type="SAM" id="MobiDB-lite"/>
    </source>
</evidence>
<dbReference type="AlphaFoldDB" id="A0AA40DZD7"/>